<dbReference type="InterPro" id="IPR032675">
    <property type="entry name" value="LRR_dom_sf"/>
</dbReference>
<dbReference type="Gene3D" id="3.80.10.10">
    <property type="entry name" value="Ribonuclease Inhibitor"/>
    <property type="match status" value="1"/>
</dbReference>
<dbReference type="PROSITE" id="PS51450">
    <property type="entry name" value="LRR"/>
    <property type="match status" value="1"/>
</dbReference>
<reference evidence="3 4" key="1">
    <citation type="submission" date="2021-06" db="EMBL/GenBank/DDBJ databases">
        <title>Caerostris extrusa draft genome.</title>
        <authorList>
            <person name="Kono N."/>
            <person name="Arakawa K."/>
        </authorList>
    </citation>
    <scope>NUCLEOTIDE SEQUENCE [LARGE SCALE GENOMIC DNA]</scope>
</reference>
<accession>A0AAV4NCW3</accession>
<feature type="signal peptide" evidence="2">
    <location>
        <begin position="1"/>
        <end position="20"/>
    </location>
</feature>
<keyword evidence="4" id="KW-1185">Reference proteome</keyword>
<evidence type="ECO:0000313" key="3">
    <source>
        <dbReference type="EMBL" id="GIX81521.1"/>
    </source>
</evidence>
<evidence type="ECO:0000256" key="1">
    <source>
        <dbReference type="ARBA" id="ARBA00022729"/>
    </source>
</evidence>
<proteinExistence type="predicted"/>
<dbReference type="GO" id="GO:0005615">
    <property type="term" value="C:extracellular space"/>
    <property type="evidence" value="ECO:0007669"/>
    <property type="project" value="TreeGrafter"/>
</dbReference>
<keyword evidence="1 2" id="KW-0732">Signal</keyword>
<gene>
    <name evidence="3" type="primary">AVEN_140821_1</name>
    <name evidence="3" type="ORF">CEXT_467301</name>
</gene>
<dbReference type="Pfam" id="PF13855">
    <property type="entry name" value="LRR_8"/>
    <property type="match status" value="1"/>
</dbReference>
<dbReference type="AlphaFoldDB" id="A0AAV4NCW3"/>
<evidence type="ECO:0000256" key="2">
    <source>
        <dbReference type="SAM" id="SignalP"/>
    </source>
</evidence>
<name>A0AAV4NCW3_CAEEX</name>
<dbReference type="PANTHER" id="PTHR24373">
    <property type="entry name" value="SLIT RELATED LEUCINE-RICH REPEAT NEURONAL PROTEIN"/>
    <property type="match status" value="1"/>
</dbReference>
<feature type="chain" id="PRO_5043652116" evidence="2">
    <location>
        <begin position="21"/>
        <end position="343"/>
    </location>
</feature>
<sequence>MLKWLVFFLHLLAQIILSLSITTCELLPTRHESEENYAVCQGKFLQSEKLKENLRNITKSINVFELRNATIDVLPEDIFSDVENANVRKIIFSHSSVDLLHIPERKISPLKSVEDSLENFEIYDSSSVFGWNFSVLASLKKLKTLIIENSEIFEVKGGFETLPTLRFIQILNSDIQWIHPYVFQNNDNLTICSLANNHIVELKRSMFPKPAKHLWSLDLSFNKIRSLPKDMFAEMPSLHELKLDSNRLKIFEVDRVVPVWDRLTQLWIDDNNALCWPFCLVAGKKHRPQFLDSSKCSLAKAGFIMNLYKFWIHFIRFALPVESNSNKFNKNKTLKNIPFIAFY</sequence>
<dbReference type="InterPro" id="IPR001611">
    <property type="entry name" value="Leu-rich_rpt"/>
</dbReference>
<dbReference type="PANTHER" id="PTHR24373:SF370">
    <property type="entry name" value="FISH-LIPS, ISOFORM E"/>
    <property type="match status" value="1"/>
</dbReference>
<dbReference type="EMBL" id="BPLR01003137">
    <property type="protein sequence ID" value="GIX81521.1"/>
    <property type="molecule type" value="Genomic_DNA"/>
</dbReference>
<comment type="caution">
    <text evidence="3">The sequence shown here is derived from an EMBL/GenBank/DDBJ whole genome shotgun (WGS) entry which is preliminary data.</text>
</comment>
<protein>
    <submittedName>
        <fullName evidence="3">Uncharacterized protein</fullName>
    </submittedName>
</protein>
<dbReference type="SUPFAM" id="SSF52058">
    <property type="entry name" value="L domain-like"/>
    <property type="match status" value="1"/>
</dbReference>
<dbReference type="InterPro" id="IPR050328">
    <property type="entry name" value="Dev_Immune_Receptor"/>
</dbReference>
<evidence type="ECO:0000313" key="4">
    <source>
        <dbReference type="Proteomes" id="UP001054945"/>
    </source>
</evidence>
<dbReference type="Proteomes" id="UP001054945">
    <property type="component" value="Unassembled WGS sequence"/>
</dbReference>
<dbReference type="GO" id="GO:0031012">
    <property type="term" value="C:extracellular matrix"/>
    <property type="evidence" value="ECO:0007669"/>
    <property type="project" value="TreeGrafter"/>
</dbReference>
<organism evidence="3 4">
    <name type="scientific">Caerostris extrusa</name>
    <name type="common">Bark spider</name>
    <name type="synonym">Caerostris bankana</name>
    <dbReference type="NCBI Taxonomy" id="172846"/>
    <lineage>
        <taxon>Eukaryota</taxon>
        <taxon>Metazoa</taxon>
        <taxon>Ecdysozoa</taxon>
        <taxon>Arthropoda</taxon>
        <taxon>Chelicerata</taxon>
        <taxon>Arachnida</taxon>
        <taxon>Araneae</taxon>
        <taxon>Araneomorphae</taxon>
        <taxon>Entelegynae</taxon>
        <taxon>Araneoidea</taxon>
        <taxon>Araneidae</taxon>
        <taxon>Caerostris</taxon>
    </lineage>
</organism>